<reference evidence="2 3" key="1">
    <citation type="journal article" date="2012" name="Proc. Natl. Acad. Sci. U.S.A.">
        <title>Antigenic diversity is generated by distinct evolutionary mechanisms in African trypanosome species.</title>
        <authorList>
            <person name="Jackson A.P."/>
            <person name="Berry A."/>
            <person name="Aslett M."/>
            <person name="Allison H.C."/>
            <person name="Burton P."/>
            <person name="Vavrova-Anderson J."/>
            <person name="Brown R."/>
            <person name="Browne H."/>
            <person name="Corton N."/>
            <person name="Hauser H."/>
            <person name="Gamble J."/>
            <person name="Gilderthorp R."/>
            <person name="Marcello L."/>
            <person name="McQuillan J."/>
            <person name="Otto T.D."/>
            <person name="Quail M.A."/>
            <person name="Sanders M.J."/>
            <person name="van Tonder A."/>
            <person name="Ginger M.L."/>
            <person name="Field M.C."/>
            <person name="Barry J.D."/>
            <person name="Hertz-Fowler C."/>
            <person name="Berriman M."/>
        </authorList>
    </citation>
    <scope>NUCLEOTIDE SEQUENCE</scope>
    <source>
        <strain evidence="2 3">Y486</strain>
    </source>
</reference>
<feature type="region of interest" description="Disordered" evidence="1">
    <location>
        <begin position="1"/>
        <end position="297"/>
    </location>
</feature>
<evidence type="ECO:0000313" key="2">
    <source>
        <dbReference type="EMBL" id="CCD21007.1"/>
    </source>
</evidence>
<evidence type="ECO:0000256" key="1">
    <source>
        <dbReference type="SAM" id="MobiDB-lite"/>
    </source>
</evidence>
<keyword evidence="3" id="KW-1185">Reference proteome</keyword>
<dbReference type="EMBL" id="CAEX01006805">
    <property type="protein sequence ID" value="CCD21007.1"/>
    <property type="molecule type" value="Genomic_DNA"/>
</dbReference>
<protein>
    <submittedName>
        <fullName evidence="2">Uncharacterized protein</fullName>
    </submittedName>
</protein>
<sequence length="297" mass="33903">MKQHARASREASTLTHQKAKGARDAVARIATATRWTQGYLEKKGRTARERHGCGEGKGSKGGKEKTKWPTTKEAPPYSANADTSAGSHIPTRSLATVAASVASETGTAKKKTEAPRRKQRNEIRRAQKRQRAEEKKENSETKNWTACRQTEAKARREKRRRLRQRGTRKLLGRRPWRTKTCNATQHNATTKIKKATATAKRTGKERENEKTPKENKEKQEKAKKEGKKIQKKKEENGTKKRTNKYNKGSSLQKKKKEKDNDQTKTKGKMQVAQHQNNNQRKKNEKIQDSREIITTTI</sequence>
<feature type="compositionally biased region" description="Basic residues" evidence="1">
    <location>
        <begin position="155"/>
        <end position="177"/>
    </location>
</feature>
<name>F9WTW1_TRYVY</name>
<feature type="compositionally biased region" description="Basic and acidic residues" evidence="1">
    <location>
        <begin position="110"/>
        <end position="140"/>
    </location>
</feature>
<organism evidence="2 3">
    <name type="scientific">Trypanosoma vivax (strain Y486)</name>
    <dbReference type="NCBI Taxonomy" id="1055687"/>
    <lineage>
        <taxon>Eukaryota</taxon>
        <taxon>Discoba</taxon>
        <taxon>Euglenozoa</taxon>
        <taxon>Kinetoplastea</taxon>
        <taxon>Metakinetoplastina</taxon>
        <taxon>Trypanosomatida</taxon>
        <taxon>Trypanosomatidae</taxon>
        <taxon>Trypanosoma</taxon>
        <taxon>Duttonella</taxon>
    </lineage>
</organism>
<feature type="compositionally biased region" description="Basic and acidic residues" evidence="1">
    <location>
        <begin position="40"/>
        <end position="67"/>
    </location>
</feature>
<gene>
    <name evidence="2" type="ORF">TvY486_0039010</name>
</gene>
<feature type="compositionally biased region" description="Basic and acidic residues" evidence="1">
    <location>
        <begin position="202"/>
        <end position="223"/>
    </location>
</feature>
<dbReference type="AlphaFoldDB" id="F9WTW1"/>
<proteinExistence type="predicted"/>
<evidence type="ECO:0000313" key="3">
    <source>
        <dbReference type="Proteomes" id="UP000009027"/>
    </source>
</evidence>
<dbReference type="Proteomes" id="UP000009027">
    <property type="component" value="Unassembled WGS sequence"/>
</dbReference>
<dbReference type="VEuPathDB" id="TriTrypDB:TvY486_0039010"/>
<accession>F9WTW1</accession>